<dbReference type="InterPro" id="IPR014284">
    <property type="entry name" value="RNA_pol_sigma-70_dom"/>
</dbReference>
<comment type="caution">
    <text evidence="6">The sequence shown here is derived from an EMBL/GenBank/DDBJ whole genome shotgun (WGS) entry which is preliminary data.</text>
</comment>
<dbReference type="Gene3D" id="1.10.10.10">
    <property type="entry name" value="Winged helix-like DNA-binding domain superfamily/Winged helix DNA-binding domain"/>
    <property type="match status" value="1"/>
</dbReference>
<dbReference type="CDD" id="cd06171">
    <property type="entry name" value="Sigma70_r4"/>
    <property type="match status" value="1"/>
</dbReference>
<dbReference type="SUPFAM" id="SSF88946">
    <property type="entry name" value="Sigma2 domain of RNA polymerase sigma factors"/>
    <property type="match status" value="1"/>
</dbReference>
<keyword evidence="7" id="KW-1185">Reference proteome</keyword>
<gene>
    <name evidence="6" type="ORF">CRD36_10135</name>
</gene>
<dbReference type="Pfam" id="PF08281">
    <property type="entry name" value="Sigma70_r4_2"/>
    <property type="match status" value="1"/>
</dbReference>
<accession>A0A2G4YR82</accession>
<dbReference type="InterPro" id="IPR013324">
    <property type="entry name" value="RNA_pol_sigma_r3/r4-like"/>
</dbReference>
<dbReference type="EMBL" id="PDEM01000022">
    <property type="protein sequence ID" value="PHZ84780.1"/>
    <property type="molecule type" value="Genomic_DNA"/>
</dbReference>
<evidence type="ECO:0000256" key="3">
    <source>
        <dbReference type="ARBA" id="ARBA00023082"/>
    </source>
</evidence>
<dbReference type="Gene3D" id="1.10.1740.10">
    <property type="match status" value="1"/>
</dbReference>
<dbReference type="GO" id="GO:0003677">
    <property type="term" value="F:DNA binding"/>
    <property type="evidence" value="ECO:0007669"/>
    <property type="project" value="InterPro"/>
</dbReference>
<evidence type="ECO:0000256" key="1">
    <source>
        <dbReference type="ARBA" id="ARBA00010641"/>
    </source>
</evidence>
<comment type="similarity">
    <text evidence="1">Belongs to the sigma-70 factor family. ECF subfamily.</text>
</comment>
<dbReference type="InParanoid" id="A0A2G4YR82"/>
<dbReference type="GO" id="GO:0016987">
    <property type="term" value="F:sigma factor activity"/>
    <property type="evidence" value="ECO:0007669"/>
    <property type="project" value="UniProtKB-KW"/>
</dbReference>
<dbReference type="SUPFAM" id="SSF88659">
    <property type="entry name" value="Sigma3 and sigma4 domains of RNA polymerase sigma factors"/>
    <property type="match status" value="1"/>
</dbReference>
<dbReference type="NCBIfam" id="TIGR02937">
    <property type="entry name" value="sigma70-ECF"/>
    <property type="match status" value="1"/>
</dbReference>
<sequence length="203" mass="22919">MLNKIEEKITGIKSKNVIKFSDKSGFVEKLYRKHSGELTSWLRQRYGDGPPEPSDITQIAFAKLAALQDHAHIQNPKAFLFATAINIATSSIGRIIRARQFFQSELDNMEYQVEQITPERVLEDKRRLEIINAAIAALPEKQREILIRSRIEGKTYIEIRKETGWSKAAISRHLNAGLAALQKALDTVENAENTDNTSGDDLT</sequence>
<dbReference type="PANTHER" id="PTHR43133">
    <property type="entry name" value="RNA POLYMERASE ECF-TYPE SIGMA FACTO"/>
    <property type="match status" value="1"/>
</dbReference>
<reference evidence="6 7" key="1">
    <citation type="submission" date="2017-10" db="EMBL/GenBank/DDBJ databases">
        <title>Frigbacter circumglobatus gen. nov. sp. nov., isolated from sediment cultured in situ.</title>
        <authorList>
            <person name="Zhao Z."/>
        </authorList>
    </citation>
    <scope>NUCLEOTIDE SEQUENCE [LARGE SCALE GENOMIC DNA]</scope>
    <source>
        <strain evidence="6 7">ZYL</strain>
    </source>
</reference>
<dbReference type="AlphaFoldDB" id="A0A2G4YR82"/>
<proteinExistence type="inferred from homology"/>
<evidence type="ECO:0000256" key="4">
    <source>
        <dbReference type="ARBA" id="ARBA00023163"/>
    </source>
</evidence>
<organism evidence="6 7">
    <name type="scientific">Paremcibacter congregatus</name>
    <dbReference type="NCBI Taxonomy" id="2043170"/>
    <lineage>
        <taxon>Bacteria</taxon>
        <taxon>Pseudomonadati</taxon>
        <taxon>Pseudomonadota</taxon>
        <taxon>Alphaproteobacteria</taxon>
        <taxon>Emcibacterales</taxon>
        <taxon>Emcibacteraceae</taxon>
        <taxon>Paremcibacter</taxon>
    </lineage>
</organism>
<dbReference type="OrthoDB" id="7620544at2"/>
<dbReference type="RefSeq" id="WP_099472832.1">
    <property type="nucleotide sequence ID" value="NZ_CP041025.1"/>
</dbReference>
<dbReference type="InterPro" id="IPR013249">
    <property type="entry name" value="RNA_pol_sigma70_r4_t2"/>
</dbReference>
<keyword evidence="4" id="KW-0804">Transcription</keyword>
<name>A0A2G4YR82_9PROT</name>
<dbReference type="InterPro" id="IPR013325">
    <property type="entry name" value="RNA_pol_sigma_r2"/>
</dbReference>
<dbReference type="InterPro" id="IPR039425">
    <property type="entry name" value="RNA_pol_sigma-70-like"/>
</dbReference>
<keyword evidence="2" id="KW-0805">Transcription regulation</keyword>
<evidence type="ECO:0000259" key="5">
    <source>
        <dbReference type="Pfam" id="PF08281"/>
    </source>
</evidence>
<keyword evidence="3" id="KW-0731">Sigma factor</keyword>
<dbReference type="InterPro" id="IPR036388">
    <property type="entry name" value="WH-like_DNA-bd_sf"/>
</dbReference>
<dbReference type="GO" id="GO:0006352">
    <property type="term" value="P:DNA-templated transcription initiation"/>
    <property type="evidence" value="ECO:0007669"/>
    <property type="project" value="InterPro"/>
</dbReference>
<feature type="domain" description="RNA polymerase sigma factor 70 region 4 type 2" evidence="5">
    <location>
        <begin position="129"/>
        <end position="181"/>
    </location>
</feature>
<dbReference type="Proteomes" id="UP000229730">
    <property type="component" value="Unassembled WGS sequence"/>
</dbReference>
<evidence type="ECO:0000256" key="2">
    <source>
        <dbReference type="ARBA" id="ARBA00023015"/>
    </source>
</evidence>
<dbReference type="PANTHER" id="PTHR43133:SF63">
    <property type="entry name" value="RNA POLYMERASE SIGMA FACTOR FECI-RELATED"/>
    <property type="match status" value="1"/>
</dbReference>
<protein>
    <submittedName>
        <fullName evidence="6">RNA polymerase subunit sigma-70</fullName>
    </submittedName>
</protein>
<evidence type="ECO:0000313" key="6">
    <source>
        <dbReference type="EMBL" id="PHZ84780.1"/>
    </source>
</evidence>
<evidence type="ECO:0000313" key="7">
    <source>
        <dbReference type="Proteomes" id="UP000229730"/>
    </source>
</evidence>